<evidence type="ECO:0000256" key="1">
    <source>
        <dbReference type="SAM" id="Phobius"/>
    </source>
</evidence>
<reference evidence="2" key="1">
    <citation type="submission" date="2019-03" db="EMBL/GenBank/DDBJ databases">
        <title>Single cell metagenomics reveals metabolic interactions within the superorganism composed of flagellate Streblomastix strix and complex community of Bacteroidetes bacteria on its surface.</title>
        <authorList>
            <person name="Treitli S.C."/>
            <person name="Kolisko M."/>
            <person name="Husnik F."/>
            <person name="Keeling P."/>
            <person name="Hampl V."/>
        </authorList>
    </citation>
    <scope>NUCLEOTIDE SEQUENCE</scope>
    <source>
        <strain evidence="2">STM</strain>
    </source>
</reference>
<comment type="caution">
    <text evidence="2">The sequence shown here is derived from an EMBL/GenBank/DDBJ whole genome shotgun (WGS) entry which is preliminary data.</text>
</comment>
<keyword evidence="2" id="KW-0456">Lyase</keyword>
<organism evidence="2">
    <name type="scientific">termite gut metagenome</name>
    <dbReference type="NCBI Taxonomy" id="433724"/>
    <lineage>
        <taxon>unclassified sequences</taxon>
        <taxon>metagenomes</taxon>
        <taxon>organismal metagenomes</taxon>
    </lineage>
</organism>
<accession>A0A5J4PTE3</accession>
<feature type="non-terminal residue" evidence="2">
    <location>
        <position position="78"/>
    </location>
</feature>
<feature type="transmembrane region" description="Helical" evidence="1">
    <location>
        <begin position="44"/>
        <end position="62"/>
    </location>
</feature>
<dbReference type="GO" id="GO:0004609">
    <property type="term" value="F:phosphatidylserine decarboxylase activity"/>
    <property type="evidence" value="ECO:0007669"/>
    <property type="project" value="UniProtKB-EC"/>
</dbReference>
<evidence type="ECO:0000313" key="2">
    <source>
        <dbReference type="EMBL" id="KAA6312180.1"/>
    </source>
</evidence>
<sequence>MRPITRLKKIRIHREGTRILIISFIILLIVNIALYRSIGCKWFFYIPVIISSALYLVMVNFFRCPIRLFGENTEKIVV</sequence>
<feature type="transmembrane region" description="Helical" evidence="1">
    <location>
        <begin position="20"/>
        <end position="38"/>
    </location>
</feature>
<dbReference type="EC" id="4.1.1.65" evidence="2"/>
<name>A0A5J4PTE3_9ZZZZ</name>
<keyword evidence="1" id="KW-0812">Transmembrane</keyword>
<protein>
    <submittedName>
        <fullName evidence="2">Phosphatidylserine decarboxylase proenzyme</fullName>
        <ecNumber evidence="2">4.1.1.65</ecNumber>
    </submittedName>
</protein>
<keyword evidence="1" id="KW-0472">Membrane</keyword>
<dbReference type="AlphaFoldDB" id="A0A5J4PTE3"/>
<gene>
    <name evidence="2" type="ORF">EZS27_036840</name>
</gene>
<dbReference type="EMBL" id="SNRY01006621">
    <property type="protein sequence ID" value="KAA6312180.1"/>
    <property type="molecule type" value="Genomic_DNA"/>
</dbReference>
<keyword evidence="1" id="KW-1133">Transmembrane helix</keyword>
<proteinExistence type="predicted"/>